<evidence type="ECO:0000256" key="1">
    <source>
        <dbReference type="SAM" id="MobiDB-lite"/>
    </source>
</evidence>
<reference evidence="2 3" key="1">
    <citation type="submission" date="2019-05" db="EMBL/GenBank/DDBJ databases">
        <title>Another draft genome of Portunus trituberculatus and its Hox gene families provides insights of decapod evolution.</title>
        <authorList>
            <person name="Jeong J.-H."/>
            <person name="Song I."/>
            <person name="Kim S."/>
            <person name="Choi T."/>
            <person name="Kim D."/>
            <person name="Ryu S."/>
            <person name="Kim W."/>
        </authorList>
    </citation>
    <scope>NUCLEOTIDE SEQUENCE [LARGE SCALE GENOMIC DNA]</scope>
    <source>
        <tissue evidence="2">Muscle</tissue>
    </source>
</reference>
<proteinExistence type="predicted"/>
<evidence type="ECO:0000313" key="3">
    <source>
        <dbReference type="Proteomes" id="UP000324222"/>
    </source>
</evidence>
<dbReference type="Proteomes" id="UP000324222">
    <property type="component" value="Unassembled WGS sequence"/>
</dbReference>
<accession>A0A5B7F315</accession>
<protein>
    <submittedName>
        <fullName evidence="2">Uncharacterized protein</fullName>
    </submittedName>
</protein>
<name>A0A5B7F315_PORTR</name>
<gene>
    <name evidence="2" type="ORF">E2C01_033089</name>
</gene>
<keyword evidence="3" id="KW-1185">Reference proteome</keyword>
<feature type="region of interest" description="Disordered" evidence="1">
    <location>
        <begin position="1"/>
        <end position="20"/>
    </location>
</feature>
<sequence>METTKRAERQSWRRCGGRAGGRSSFNSVAAGIAVDKCRRCLILSGLGKVFLLHADHDFDSDTLLSRVKGILHLAQHEAVGDERPHIHPAARHQGQCHRVAAQEISISEYATDVHFFHRDQINGQGHLGLAAPHRHQYAPRGAHLTKVVQRFISYVVPVISKIICVRIGPAPIALAVRIATSPMGPAPSTNTGVPGPTSARLQEYTATASGSSIAPSSSLTSWQPPLIKDTPCPSDSYSAPPRLLPVSKVRATTGYYISVIEFPSTVSCGSTRKVRTLTLL</sequence>
<feature type="compositionally biased region" description="Basic and acidic residues" evidence="1">
    <location>
        <begin position="1"/>
        <end position="11"/>
    </location>
</feature>
<comment type="caution">
    <text evidence="2">The sequence shown here is derived from an EMBL/GenBank/DDBJ whole genome shotgun (WGS) entry which is preliminary data.</text>
</comment>
<evidence type="ECO:0000313" key="2">
    <source>
        <dbReference type="EMBL" id="MPC39548.1"/>
    </source>
</evidence>
<dbReference type="AlphaFoldDB" id="A0A5B7F315"/>
<dbReference type="EMBL" id="VSRR010004398">
    <property type="protein sequence ID" value="MPC39548.1"/>
    <property type="molecule type" value="Genomic_DNA"/>
</dbReference>
<organism evidence="2 3">
    <name type="scientific">Portunus trituberculatus</name>
    <name type="common">Swimming crab</name>
    <name type="synonym">Neptunus trituberculatus</name>
    <dbReference type="NCBI Taxonomy" id="210409"/>
    <lineage>
        <taxon>Eukaryota</taxon>
        <taxon>Metazoa</taxon>
        <taxon>Ecdysozoa</taxon>
        <taxon>Arthropoda</taxon>
        <taxon>Crustacea</taxon>
        <taxon>Multicrustacea</taxon>
        <taxon>Malacostraca</taxon>
        <taxon>Eumalacostraca</taxon>
        <taxon>Eucarida</taxon>
        <taxon>Decapoda</taxon>
        <taxon>Pleocyemata</taxon>
        <taxon>Brachyura</taxon>
        <taxon>Eubrachyura</taxon>
        <taxon>Portunoidea</taxon>
        <taxon>Portunidae</taxon>
        <taxon>Portuninae</taxon>
        <taxon>Portunus</taxon>
    </lineage>
</organism>